<dbReference type="EMBL" id="CP016171">
    <property type="protein sequence ID" value="ANN72250.1"/>
    <property type="molecule type" value="Genomic_DNA"/>
</dbReference>
<dbReference type="InterPro" id="IPR005119">
    <property type="entry name" value="LysR_subst-bd"/>
</dbReference>
<gene>
    <name evidence="6" type="ORF">BAU06_13445</name>
    <name evidence="7" type="ORF">BAU08_13665</name>
</gene>
<evidence type="ECO:0000256" key="4">
    <source>
        <dbReference type="ARBA" id="ARBA00023163"/>
    </source>
</evidence>
<evidence type="ECO:0000313" key="8">
    <source>
        <dbReference type="Proteomes" id="UP000091897"/>
    </source>
</evidence>
<evidence type="ECO:0000313" key="6">
    <source>
        <dbReference type="EMBL" id="ANN67164.1"/>
    </source>
</evidence>
<dbReference type="STRING" id="463025.BAU08_13665"/>
<dbReference type="AlphaFoldDB" id="A0A193FJ77"/>
<proteinExistence type="inferred from homology"/>
<evidence type="ECO:0000256" key="1">
    <source>
        <dbReference type="ARBA" id="ARBA00009437"/>
    </source>
</evidence>
<organism evidence="7 9">
    <name type="scientific">Bordetella bronchialis</name>
    <dbReference type="NCBI Taxonomy" id="463025"/>
    <lineage>
        <taxon>Bacteria</taxon>
        <taxon>Pseudomonadati</taxon>
        <taxon>Pseudomonadota</taxon>
        <taxon>Betaproteobacteria</taxon>
        <taxon>Burkholderiales</taxon>
        <taxon>Alcaligenaceae</taxon>
        <taxon>Bordetella</taxon>
    </lineage>
</organism>
<dbReference type="Proteomes" id="UP000091897">
    <property type="component" value="Chromosome"/>
</dbReference>
<dbReference type="InterPro" id="IPR000847">
    <property type="entry name" value="LysR_HTH_N"/>
</dbReference>
<dbReference type="Pfam" id="PF03466">
    <property type="entry name" value="LysR_substrate"/>
    <property type="match status" value="1"/>
</dbReference>
<keyword evidence="3" id="KW-0238">DNA-binding</keyword>
<dbReference type="InterPro" id="IPR036388">
    <property type="entry name" value="WH-like_DNA-bd_sf"/>
</dbReference>
<reference evidence="8 9" key="1">
    <citation type="submission" date="2016-06" db="EMBL/GenBank/DDBJ databases">
        <title>Complete genome sequences of Bordetella bronchialis and Bordetella flabilis.</title>
        <authorList>
            <person name="LiPuma J.J."/>
            <person name="Spilker T."/>
        </authorList>
    </citation>
    <scope>NUCLEOTIDE SEQUENCE [LARGE SCALE GENOMIC DNA]</scope>
    <source>
        <strain evidence="7 9">AU17976</strain>
        <strain evidence="6 8">AU3182</strain>
    </source>
</reference>
<evidence type="ECO:0000313" key="9">
    <source>
        <dbReference type="Proteomes" id="UP000092213"/>
    </source>
</evidence>
<dbReference type="Pfam" id="PF00126">
    <property type="entry name" value="HTH_1"/>
    <property type="match status" value="1"/>
</dbReference>
<dbReference type="GO" id="GO:0043565">
    <property type="term" value="F:sequence-specific DNA binding"/>
    <property type="evidence" value="ECO:0007669"/>
    <property type="project" value="TreeGrafter"/>
</dbReference>
<dbReference type="EMBL" id="CP016170">
    <property type="protein sequence ID" value="ANN67164.1"/>
    <property type="molecule type" value="Genomic_DNA"/>
</dbReference>
<evidence type="ECO:0000259" key="5">
    <source>
        <dbReference type="PROSITE" id="PS50931"/>
    </source>
</evidence>
<protein>
    <submittedName>
        <fullName evidence="7">LysR family transcriptional regulator</fullName>
    </submittedName>
</protein>
<keyword evidence="8" id="KW-1185">Reference proteome</keyword>
<comment type="similarity">
    <text evidence="1">Belongs to the LysR transcriptional regulatory family.</text>
</comment>
<dbReference type="KEGG" id="bbro:BAU06_13445"/>
<dbReference type="OrthoDB" id="9072091at2"/>
<accession>A0A193FJ77</accession>
<dbReference type="InterPro" id="IPR058163">
    <property type="entry name" value="LysR-type_TF_proteobact-type"/>
</dbReference>
<evidence type="ECO:0000256" key="2">
    <source>
        <dbReference type="ARBA" id="ARBA00023015"/>
    </source>
</evidence>
<feature type="domain" description="HTH lysR-type" evidence="5">
    <location>
        <begin position="1"/>
        <end position="58"/>
    </location>
</feature>
<dbReference type="SUPFAM" id="SSF53850">
    <property type="entry name" value="Periplasmic binding protein-like II"/>
    <property type="match status" value="1"/>
</dbReference>
<evidence type="ECO:0000256" key="3">
    <source>
        <dbReference type="ARBA" id="ARBA00023125"/>
    </source>
</evidence>
<dbReference type="GO" id="GO:0003700">
    <property type="term" value="F:DNA-binding transcription factor activity"/>
    <property type="evidence" value="ECO:0007669"/>
    <property type="project" value="InterPro"/>
</dbReference>
<sequence length="300" mass="32229">MDWNDLRYFVSVARTASLTRTAADLRVSPSTVARRIAELESGLGATLFMHSQAGYFLTDEGRAMLERAEAVEEQMLAFEREAAGRGGSVAGTVRLATSENFATDLVIPALPGFAARHPDLRLEIVTDTATAQLARREADLALRVVRPTAGNVKLRKVGVMTYSVYGSRQYLKRHPARGGDPLAGRAFITWDDNRAHLPAARWFAARSQGIRLALSTSSLPTQIAAVRAGLGLAVLPDFLARDKDLVAVMPPAAVFSNDIWVVMHADLGGSARVRAVAQFLADTVGAHPLLGAGPPPRPRA</sequence>
<dbReference type="PANTHER" id="PTHR30537:SF3">
    <property type="entry name" value="TRANSCRIPTIONAL REGULATORY PROTEIN"/>
    <property type="match status" value="1"/>
</dbReference>
<name>A0A193FJ77_9BORD</name>
<dbReference type="InterPro" id="IPR036390">
    <property type="entry name" value="WH_DNA-bd_sf"/>
</dbReference>
<dbReference type="SUPFAM" id="SSF46785">
    <property type="entry name" value="Winged helix' DNA-binding domain"/>
    <property type="match status" value="1"/>
</dbReference>
<dbReference type="RefSeq" id="WP_066349826.1">
    <property type="nucleotide sequence ID" value="NZ_CBCSFJ010000007.1"/>
</dbReference>
<dbReference type="Gene3D" id="1.10.10.10">
    <property type="entry name" value="Winged helix-like DNA-binding domain superfamily/Winged helix DNA-binding domain"/>
    <property type="match status" value="1"/>
</dbReference>
<dbReference type="GO" id="GO:0006351">
    <property type="term" value="P:DNA-templated transcription"/>
    <property type="evidence" value="ECO:0007669"/>
    <property type="project" value="TreeGrafter"/>
</dbReference>
<keyword evidence="4" id="KW-0804">Transcription</keyword>
<dbReference type="PROSITE" id="PS50931">
    <property type="entry name" value="HTH_LYSR"/>
    <property type="match status" value="1"/>
</dbReference>
<dbReference type="Proteomes" id="UP000092213">
    <property type="component" value="Chromosome"/>
</dbReference>
<keyword evidence="2" id="KW-0805">Transcription regulation</keyword>
<dbReference type="PANTHER" id="PTHR30537">
    <property type="entry name" value="HTH-TYPE TRANSCRIPTIONAL REGULATOR"/>
    <property type="match status" value="1"/>
</dbReference>
<dbReference type="Gene3D" id="3.40.190.290">
    <property type="match status" value="1"/>
</dbReference>
<evidence type="ECO:0000313" key="7">
    <source>
        <dbReference type="EMBL" id="ANN72250.1"/>
    </source>
</evidence>